<evidence type="ECO:0000256" key="9">
    <source>
        <dbReference type="PIRNR" id="PIRNR002869"/>
    </source>
</evidence>
<dbReference type="PANTHER" id="PTHR43486">
    <property type="entry name" value="LIPID II FLIPPASE MURJ-RELATED"/>
    <property type="match status" value="1"/>
</dbReference>
<accession>A0A3S0ZXJ1</accession>
<evidence type="ECO:0000256" key="8">
    <source>
        <dbReference type="HAMAP-Rule" id="MF_02078"/>
    </source>
</evidence>
<dbReference type="Pfam" id="PF03023">
    <property type="entry name" value="MurJ"/>
    <property type="match status" value="1"/>
</dbReference>
<dbReference type="OrthoDB" id="9804143at2"/>
<feature type="transmembrane region" description="Helical" evidence="8">
    <location>
        <begin position="345"/>
        <end position="367"/>
    </location>
</feature>
<dbReference type="GO" id="GO:0071555">
    <property type="term" value="P:cell wall organization"/>
    <property type="evidence" value="ECO:0007669"/>
    <property type="project" value="UniProtKB-UniRule"/>
</dbReference>
<dbReference type="PIRSF" id="PIRSF002869">
    <property type="entry name" value="MviN"/>
    <property type="match status" value="1"/>
</dbReference>
<feature type="transmembrane region" description="Helical" evidence="8">
    <location>
        <begin position="418"/>
        <end position="436"/>
    </location>
</feature>
<feature type="transmembrane region" description="Helical" evidence="8">
    <location>
        <begin position="512"/>
        <end position="534"/>
    </location>
</feature>
<evidence type="ECO:0000256" key="2">
    <source>
        <dbReference type="ARBA" id="ARBA00022475"/>
    </source>
</evidence>
<dbReference type="NCBIfam" id="TIGR01695">
    <property type="entry name" value="murJ_mviN"/>
    <property type="match status" value="1"/>
</dbReference>
<comment type="subcellular location">
    <subcellularLocation>
        <location evidence="1 8">Cell membrane</location>
        <topology evidence="1 8">Multi-pass membrane protein</topology>
    </subcellularLocation>
</comment>
<dbReference type="GO" id="GO:0015648">
    <property type="term" value="F:lipid-linked peptidoglycan transporter activity"/>
    <property type="evidence" value="ECO:0007669"/>
    <property type="project" value="UniProtKB-UniRule"/>
</dbReference>
<feature type="transmembrane region" description="Helical" evidence="8">
    <location>
        <begin position="379"/>
        <end position="398"/>
    </location>
</feature>
<dbReference type="Proteomes" id="UP000268857">
    <property type="component" value="Unassembled WGS sequence"/>
</dbReference>
<evidence type="ECO:0000256" key="6">
    <source>
        <dbReference type="ARBA" id="ARBA00022989"/>
    </source>
</evidence>
<feature type="transmembrane region" description="Helical" evidence="8">
    <location>
        <begin position="157"/>
        <end position="175"/>
    </location>
</feature>
<protein>
    <recommendedName>
        <fullName evidence="8">Probable lipid II flippase MurJ</fullName>
    </recommendedName>
</protein>
<dbReference type="PANTHER" id="PTHR43486:SF1">
    <property type="entry name" value="LIPID II FLIPPASE MURJ-RELATED"/>
    <property type="match status" value="1"/>
</dbReference>
<evidence type="ECO:0000256" key="4">
    <source>
        <dbReference type="ARBA" id="ARBA00022960"/>
    </source>
</evidence>
<feature type="transmembrane region" description="Helical" evidence="8">
    <location>
        <begin position="26"/>
        <end position="46"/>
    </location>
</feature>
<keyword evidence="8 9" id="KW-0813">Transport</keyword>
<organism evidence="10 11">
    <name type="scientific">Chlorogloeopsis fritschii PCC 6912</name>
    <dbReference type="NCBI Taxonomy" id="211165"/>
    <lineage>
        <taxon>Bacteria</taxon>
        <taxon>Bacillati</taxon>
        <taxon>Cyanobacteriota</taxon>
        <taxon>Cyanophyceae</taxon>
        <taxon>Nostocales</taxon>
        <taxon>Chlorogloeopsidaceae</taxon>
        <taxon>Chlorogloeopsis</taxon>
    </lineage>
</organism>
<dbReference type="GO" id="GO:0009252">
    <property type="term" value="P:peptidoglycan biosynthetic process"/>
    <property type="evidence" value="ECO:0007669"/>
    <property type="project" value="UniProtKB-UniRule"/>
</dbReference>
<feature type="transmembrane region" description="Helical" evidence="8">
    <location>
        <begin position="182"/>
        <end position="203"/>
    </location>
</feature>
<dbReference type="STRING" id="211165.GCA_000317285_01260"/>
<dbReference type="InterPro" id="IPR004268">
    <property type="entry name" value="MurJ"/>
</dbReference>
<feature type="transmembrane region" description="Helical" evidence="8">
    <location>
        <begin position="475"/>
        <end position="500"/>
    </location>
</feature>
<sequence length="553" mass="59842">MFSDKRRLNICRVPFVTQEQKVSRSLAGIAGIVAVATIISKVVGLARQVAIGAAFGTGPVADAYSFAYIIPGFLLILLGGINGPFYSAIVSVLAKRKKEEAAPLVETMTTLVGGVLLVVTIILAIFAGNLIEVTTPGLDQRPDGELVKAIATKQLQIMSPMAILAGLIGIGFGTLNVANQFWLPSISPLLSSITVVIAVAFLWLQLGTKIYTAEYLMYGGAVLAIGTLAGALLQWLVQLVAQSRIGMGSFRLRFDFNQPGVREVMKIMLPATFSSGMLYINWQINSIFASFIPAAASGLNYANLLVQTPLGVISNVVLVPLLPIFSRLTDPNDWHELKQRIRQGLVLSAFTMLPLGALMIALSNPIVRVVYKRGAFDQAASDMVSSLLVAYGAGMFVYLGRDVLVRVFYALGDGETPFRISLFNIFLNVFLDWILIKSFGAPGLVLATVGVNLSSTLMLLWLLDRKLNGIPWREWSIPIFGLTVASVVAGFASFFTLGVVQRFLTTDGLLSQLLLLSISGLVGLVIFGAIAAWMKLPEVNVFVTRMRQKFFKK</sequence>
<evidence type="ECO:0000313" key="11">
    <source>
        <dbReference type="Proteomes" id="UP000268857"/>
    </source>
</evidence>
<keyword evidence="4 8" id="KW-0133">Cell shape</keyword>
<dbReference type="HAMAP" id="MF_02078">
    <property type="entry name" value="MurJ_MviN"/>
    <property type="match status" value="1"/>
</dbReference>
<feature type="transmembrane region" description="Helical" evidence="8">
    <location>
        <begin position="110"/>
        <end position="131"/>
    </location>
</feature>
<gene>
    <name evidence="8" type="primary">murJ</name>
    <name evidence="10" type="ORF">PCC6912_08650</name>
</gene>
<evidence type="ECO:0000256" key="1">
    <source>
        <dbReference type="ARBA" id="ARBA00004651"/>
    </source>
</evidence>
<keyword evidence="5 8" id="KW-0573">Peptidoglycan synthesis</keyword>
<evidence type="ECO:0000256" key="3">
    <source>
        <dbReference type="ARBA" id="ARBA00022692"/>
    </source>
</evidence>
<dbReference type="AlphaFoldDB" id="A0A3S0ZXJ1"/>
<dbReference type="GO" id="GO:0008360">
    <property type="term" value="P:regulation of cell shape"/>
    <property type="evidence" value="ECO:0007669"/>
    <property type="project" value="UniProtKB-UniRule"/>
</dbReference>
<feature type="transmembrane region" description="Helical" evidence="8">
    <location>
        <begin position="215"/>
        <end position="237"/>
    </location>
</feature>
<reference evidence="10 11" key="1">
    <citation type="journal article" date="2019" name="Genome Biol. Evol.">
        <title>Day and night: Metabolic profiles and evolutionary relationships of six axenic non-marine cyanobacteria.</title>
        <authorList>
            <person name="Will S.E."/>
            <person name="Henke P."/>
            <person name="Boedeker C."/>
            <person name="Huang S."/>
            <person name="Brinkmann H."/>
            <person name="Rohde M."/>
            <person name="Jarek M."/>
            <person name="Friedl T."/>
            <person name="Seufert S."/>
            <person name="Schumacher M."/>
            <person name="Overmann J."/>
            <person name="Neumann-Schaal M."/>
            <person name="Petersen J."/>
        </authorList>
    </citation>
    <scope>NUCLEOTIDE SEQUENCE [LARGE SCALE GENOMIC DNA]</scope>
    <source>
        <strain evidence="10 11">PCC 6912</strain>
    </source>
</reference>
<dbReference type="CDD" id="cd13123">
    <property type="entry name" value="MATE_MurJ_like"/>
    <property type="match status" value="1"/>
</dbReference>
<keyword evidence="8 9" id="KW-0961">Cell wall biogenesis/degradation</keyword>
<keyword evidence="2 8" id="KW-1003">Cell membrane</keyword>
<dbReference type="UniPathway" id="UPA00219"/>
<keyword evidence="7 8" id="KW-0472">Membrane</keyword>
<name>A0A3S0ZXJ1_CHLFR</name>
<keyword evidence="3 8" id="KW-0812">Transmembrane</keyword>
<feature type="transmembrane region" description="Helical" evidence="8">
    <location>
        <begin position="66"/>
        <end position="89"/>
    </location>
</feature>
<dbReference type="RefSeq" id="WP_016873992.1">
    <property type="nucleotide sequence ID" value="NZ_AJLN01000049.1"/>
</dbReference>
<comment type="similarity">
    <text evidence="8 9">Belongs to the MurJ/MviN family.</text>
</comment>
<dbReference type="EMBL" id="RSCJ01000002">
    <property type="protein sequence ID" value="RUR86040.1"/>
    <property type="molecule type" value="Genomic_DNA"/>
</dbReference>
<evidence type="ECO:0000313" key="10">
    <source>
        <dbReference type="EMBL" id="RUR86040.1"/>
    </source>
</evidence>
<feature type="transmembrane region" description="Helical" evidence="8">
    <location>
        <begin position="304"/>
        <end position="325"/>
    </location>
</feature>
<feature type="transmembrane region" description="Helical" evidence="8">
    <location>
        <begin position="443"/>
        <end position="463"/>
    </location>
</feature>
<comment type="caution">
    <text evidence="10">The sequence shown here is derived from an EMBL/GenBank/DDBJ whole genome shotgun (WGS) entry which is preliminary data.</text>
</comment>
<proteinExistence type="inferred from homology"/>
<comment type="function">
    <text evidence="8 9">Involved in peptidoglycan biosynthesis. Transports lipid-linked peptidoglycan precursors from the inner to the outer leaflet of the cytoplasmic membrane.</text>
</comment>
<dbReference type="GO" id="GO:0005886">
    <property type="term" value="C:plasma membrane"/>
    <property type="evidence" value="ECO:0007669"/>
    <property type="project" value="UniProtKB-SubCell"/>
</dbReference>
<evidence type="ECO:0000256" key="5">
    <source>
        <dbReference type="ARBA" id="ARBA00022984"/>
    </source>
</evidence>
<evidence type="ECO:0000256" key="7">
    <source>
        <dbReference type="ARBA" id="ARBA00023136"/>
    </source>
</evidence>
<dbReference type="PRINTS" id="PR01806">
    <property type="entry name" value="VIRFACTRMVIN"/>
</dbReference>
<comment type="pathway">
    <text evidence="8">Cell wall biogenesis; peptidoglycan biosynthesis.</text>
</comment>
<keyword evidence="6 8" id="KW-1133">Transmembrane helix</keyword>
<keyword evidence="11" id="KW-1185">Reference proteome</keyword>